<dbReference type="AlphaFoldDB" id="A0A380KGY9"/>
<feature type="transmembrane region" description="Helical" evidence="1">
    <location>
        <begin position="376"/>
        <end position="397"/>
    </location>
</feature>
<gene>
    <name evidence="2" type="ORF">NCTC12224_02664</name>
</gene>
<feature type="transmembrane region" description="Helical" evidence="1">
    <location>
        <begin position="283"/>
        <end position="304"/>
    </location>
</feature>
<evidence type="ECO:0000256" key="1">
    <source>
        <dbReference type="SAM" id="Phobius"/>
    </source>
</evidence>
<feature type="transmembrane region" description="Helical" evidence="1">
    <location>
        <begin position="43"/>
        <end position="65"/>
    </location>
</feature>
<keyword evidence="1" id="KW-0472">Membrane</keyword>
<protein>
    <submittedName>
        <fullName evidence="2">Membrane protein</fullName>
    </submittedName>
</protein>
<organism evidence="2 3">
    <name type="scientific">Streptococcus hyointestinalis</name>
    <dbReference type="NCBI Taxonomy" id="1337"/>
    <lineage>
        <taxon>Bacteria</taxon>
        <taxon>Bacillati</taxon>
        <taxon>Bacillota</taxon>
        <taxon>Bacilli</taxon>
        <taxon>Lactobacillales</taxon>
        <taxon>Streptococcaceae</taxon>
        <taxon>Streptococcus</taxon>
    </lineage>
</organism>
<feature type="transmembrane region" description="Helical" evidence="1">
    <location>
        <begin position="234"/>
        <end position="256"/>
    </location>
</feature>
<accession>A0A380KGY9</accession>
<keyword evidence="1" id="KW-1133">Transmembrane helix</keyword>
<evidence type="ECO:0000313" key="2">
    <source>
        <dbReference type="EMBL" id="SUN63859.1"/>
    </source>
</evidence>
<feature type="transmembrane region" description="Helical" evidence="1">
    <location>
        <begin position="111"/>
        <end position="130"/>
    </location>
</feature>
<feature type="transmembrane region" description="Helical" evidence="1">
    <location>
        <begin position="142"/>
        <end position="163"/>
    </location>
</feature>
<feature type="transmembrane region" description="Helical" evidence="1">
    <location>
        <begin position="170"/>
        <end position="187"/>
    </location>
</feature>
<feature type="transmembrane region" description="Helical" evidence="1">
    <location>
        <begin position="85"/>
        <end position="104"/>
    </location>
</feature>
<evidence type="ECO:0000313" key="3">
    <source>
        <dbReference type="Proteomes" id="UP000254924"/>
    </source>
</evidence>
<keyword evidence="3" id="KW-1185">Reference proteome</keyword>
<name>A0A380KGY9_9STRE</name>
<feature type="transmembrane region" description="Helical" evidence="1">
    <location>
        <begin position="338"/>
        <end position="356"/>
    </location>
</feature>
<sequence>MSYTSETLSGQTRENLSRLSRSYHVGERRNHDRNFRVPRSHRFYLLLLSLVVSLCSIALPFFTGYANGWQSENLYTGVMMVRGQLPYSDVFAIGGFFYYLLILVSDLLGSLLWLIPFQLVFFYVAGVYFYKIVYYLSTRRDVTLAFAFIFYLLNLVLGFGGLYPSQFGMPFVLIGIWFLLRYFAGLVKDEAFILYGFISAFALLFDPQSVVFWLLSFVTVGIYNLSHKHFARGFYQLLCIIFGTLLIIYTAGYFIFNLQILSPYIKQAFIYPFTSPTMGSDNVILAFVLQLVVALGSGLLYGLFGTFKRKDNKIGTILLALTTIVYLVLALLSSDYCLYHLLPLTMYGLILTAANFRDRSRRRAKNAGMSEVIATYIKRGFYLPALLVVIALGHLGYRVVTMTSLNHERSLTASYVAKKTSSDDTIYVWDKVAGIYTDSKLKTGSQFALPTINTHNKTNHKNLVDSLLEADSAYIVVNKSMTLPASISSMLKKEYKTVSISGVKSFTVYQKK</sequence>
<dbReference type="Proteomes" id="UP000254924">
    <property type="component" value="Unassembled WGS sequence"/>
</dbReference>
<feature type="transmembrane region" description="Helical" evidence="1">
    <location>
        <begin position="316"/>
        <end position="332"/>
    </location>
</feature>
<reference evidence="2 3" key="1">
    <citation type="submission" date="2018-06" db="EMBL/GenBank/DDBJ databases">
        <authorList>
            <consortium name="Pathogen Informatics"/>
            <person name="Doyle S."/>
        </authorList>
    </citation>
    <scope>NUCLEOTIDE SEQUENCE [LARGE SCALE GENOMIC DNA]</scope>
    <source>
        <strain evidence="2 3">NCTC12224</strain>
    </source>
</reference>
<feature type="transmembrane region" description="Helical" evidence="1">
    <location>
        <begin position="193"/>
        <end position="222"/>
    </location>
</feature>
<proteinExistence type="predicted"/>
<keyword evidence="1" id="KW-0812">Transmembrane</keyword>
<dbReference type="EMBL" id="UHFN01000007">
    <property type="protein sequence ID" value="SUN63859.1"/>
    <property type="molecule type" value="Genomic_DNA"/>
</dbReference>